<gene>
    <name evidence="1" type="ORF">HDK90DRAFT_467325</name>
</gene>
<dbReference type="EMBL" id="JBBWRZ010000007">
    <property type="protein sequence ID" value="KAK8232132.1"/>
    <property type="molecule type" value="Genomic_DNA"/>
</dbReference>
<organism evidence="1 2">
    <name type="scientific">Phyllosticta capitalensis</name>
    <dbReference type="NCBI Taxonomy" id="121624"/>
    <lineage>
        <taxon>Eukaryota</taxon>
        <taxon>Fungi</taxon>
        <taxon>Dikarya</taxon>
        <taxon>Ascomycota</taxon>
        <taxon>Pezizomycotina</taxon>
        <taxon>Dothideomycetes</taxon>
        <taxon>Dothideomycetes incertae sedis</taxon>
        <taxon>Botryosphaeriales</taxon>
        <taxon>Phyllostictaceae</taxon>
        <taxon>Phyllosticta</taxon>
    </lineage>
</organism>
<sequence>MPRLQRFNFRSLLHLTFGHGIRSHVLYASDRTTSAPVADRRQEDGRIRRTVVPLHPASRAQIQTPGSSIDGEHWRTTSAARSNAVVIAPYTDTLPSRRAQRSPTVLPTGPVQQLQDSHHYGLSSISTVPGRRGGIVQHAAIGLGHERTLNDCQPTELSTAQSKSLFGQELVQDSTTAETIKGSSFLLAAVLIILQIFRMQTGRDETSNKADTRQSTQQRLSIELRSESRISPAVPVRARTRHFASAQCAYAQCVALAVQQLMD</sequence>
<accession>A0ABR1YKS2</accession>
<comment type="caution">
    <text evidence="1">The sequence shown here is derived from an EMBL/GenBank/DDBJ whole genome shotgun (WGS) entry which is preliminary data.</text>
</comment>
<reference evidence="1 2" key="1">
    <citation type="submission" date="2024-04" db="EMBL/GenBank/DDBJ databases">
        <title>Phyllosticta paracitricarpa is synonymous to the EU quarantine fungus P. citricarpa based on phylogenomic analyses.</title>
        <authorList>
            <consortium name="Lawrence Berkeley National Laboratory"/>
            <person name="Van Ingen-Buijs V.A."/>
            <person name="Van Westerhoven A.C."/>
            <person name="Haridas S."/>
            <person name="Skiadas P."/>
            <person name="Martin F."/>
            <person name="Groenewald J.Z."/>
            <person name="Crous P.W."/>
            <person name="Seidl M.F."/>
        </authorList>
    </citation>
    <scope>NUCLEOTIDE SEQUENCE [LARGE SCALE GENOMIC DNA]</scope>
    <source>
        <strain evidence="1 2">CBS 123374</strain>
    </source>
</reference>
<protein>
    <submittedName>
        <fullName evidence="1">Uncharacterized protein</fullName>
    </submittedName>
</protein>
<evidence type="ECO:0000313" key="1">
    <source>
        <dbReference type="EMBL" id="KAK8232132.1"/>
    </source>
</evidence>
<proteinExistence type="predicted"/>
<dbReference type="Proteomes" id="UP001492380">
    <property type="component" value="Unassembled WGS sequence"/>
</dbReference>
<keyword evidence="2" id="KW-1185">Reference proteome</keyword>
<name>A0ABR1YKS2_9PEZI</name>
<evidence type="ECO:0000313" key="2">
    <source>
        <dbReference type="Proteomes" id="UP001492380"/>
    </source>
</evidence>